<accession>A0ABR0E2E6</accession>
<sequence length="260" mass="29022">MTTTQLPPLLQTPELFELILLHLDTRTLLLSQRVSSYWSHFIRTSKPLQRKLFFLPTTTFTDLSALHLLSTTDSEKFNILDATSNRCKWLQQIVVLNDLLFDTTREWRLRSVSYADPSIQPNGGVTPSWKRMLLTQPPPSTGKGDVMFWFEDSASNDELCEGVDTMGQMMGRVYGKEGCEVDWVSAGVRPVKHAVDGGYYGRLLRTREREVEEELEVVVWEGKGEGSGDGGGGELGLKERTAAVLEGSSSSLTTVESDEA</sequence>
<keyword evidence="2" id="KW-1185">Reference proteome</keyword>
<gene>
    <name evidence="1" type="ORF">PRZ48_012862</name>
</gene>
<dbReference type="InterPro" id="IPR036047">
    <property type="entry name" value="F-box-like_dom_sf"/>
</dbReference>
<protein>
    <recommendedName>
        <fullName evidence="3">F-box domain-containing protein</fullName>
    </recommendedName>
</protein>
<evidence type="ECO:0008006" key="3">
    <source>
        <dbReference type="Google" id="ProtNLM"/>
    </source>
</evidence>
<organism evidence="1 2">
    <name type="scientific">Zasmidium cellare</name>
    <name type="common">Wine cellar mold</name>
    <name type="synonym">Racodium cellare</name>
    <dbReference type="NCBI Taxonomy" id="395010"/>
    <lineage>
        <taxon>Eukaryota</taxon>
        <taxon>Fungi</taxon>
        <taxon>Dikarya</taxon>
        <taxon>Ascomycota</taxon>
        <taxon>Pezizomycotina</taxon>
        <taxon>Dothideomycetes</taxon>
        <taxon>Dothideomycetidae</taxon>
        <taxon>Mycosphaerellales</taxon>
        <taxon>Mycosphaerellaceae</taxon>
        <taxon>Zasmidium</taxon>
    </lineage>
</organism>
<dbReference type="Proteomes" id="UP001305779">
    <property type="component" value="Unassembled WGS sequence"/>
</dbReference>
<comment type="caution">
    <text evidence="1">The sequence shown here is derived from an EMBL/GenBank/DDBJ whole genome shotgun (WGS) entry which is preliminary data.</text>
</comment>
<proteinExistence type="predicted"/>
<evidence type="ECO:0000313" key="1">
    <source>
        <dbReference type="EMBL" id="KAK4495594.1"/>
    </source>
</evidence>
<dbReference type="EMBL" id="JAXOVC010000011">
    <property type="protein sequence ID" value="KAK4495594.1"/>
    <property type="molecule type" value="Genomic_DNA"/>
</dbReference>
<evidence type="ECO:0000313" key="2">
    <source>
        <dbReference type="Proteomes" id="UP001305779"/>
    </source>
</evidence>
<dbReference type="SUPFAM" id="SSF81383">
    <property type="entry name" value="F-box domain"/>
    <property type="match status" value="1"/>
</dbReference>
<name>A0ABR0E2E6_ZASCE</name>
<reference evidence="1 2" key="1">
    <citation type="journal article" date="2023" name="G3 (Bethesda)">
        <title>A chromosome-level genome assembly of Zasmidium syzygii isolated from banana leaves.</title>
        <authorList>
            <person name="van Westerhoven A.C."/>
            <person name="Mehrabi R."/>
            <person name="Talebi R."/>
            <person name="Steentjes M.B.F."/>
            <person name="Corcolon B."/>
            <person name="Chong P.A."/>
            <person name="Kema G.H.J."/>
            <person name="Seidl M.F."/>
        </authorList>
    </citation>
    <scope>NUCLEOTIDE SEQUENCE [LARGE SCALE GENOMIC DNA]</scope>
    <source>
        <strain evidence="1 2">P124</strain>
    </source>
</reference>